<dbReference type="OrthoDB" id="7973140at2"/>
<organism evidence="2 3">
    <name type="scientific">Sphingomonas paeninsulae</name>
    <dbReference type="NCBI Taxonomy" id="2319844"/>
    <lineage>
        <taxon>Bacteria</taxon>
        <taxon>Pseudomonadati</taxon>
        <taxon>Pseudomonadota</taxon>
        <taxon>Alphaproteobacteria</taxon>
        <taxon>Sphingomonadales</taxon>
        <taxon>Sphingomonadaceae</taxon>
        <taxon>Sphingomonas</taxon>
    </lineage>
</organism>
<dbReference type="Gene3D" id="3.40.50.2000">
    <property type="entry name" value="Glycogen Phosphorylase B"/>
    <property type="match status" value="1"/>
</dbReference>
<dbReference type="KEGG" id="spha:D3Y57_14695"/>
<gene>
    <name evidence="2" type="ORF">D3Y57_14695</name>
</gene>
<proteinExistence type="predicted"/>
<evidence type="ECO:0000313" key="2">
    <source>
        <dbReference type="EMBL" id="AYJ86957.1"/>
    </source>
</evidence>
<dbReference type="AlphaFoldDB" id="A0A494TC10"/>
<dbReference type="GO" id="GO:0016757">
    <property type="term" value="F:glycosyltransferase activity"/>
    <property type="evidence" value="ECO:0007669"/>
    <property type="project" value="UniProtKB-ARBA"/>
</dbReference>
<dbReference type="Pfam" id="PF13579">
    <property type="entry name" value="Glyco_trans_4_4"/>
    <property type="match status" value="1"/>
</dbReference>
<accession>A0A494TC10</accession>
<dbReference type="InterPro" id="IPR028098">
    <property type="entry name" value="Glyco_trans_4-like_N"/>
</dbReference>
<dbReference type="Proteomes" id="UP000276254">
    <property type="component" value="Chromosome"/>
</dbReference>
<protein>
    <recommendedName>
        <fullName evidence="1">Glycosyltransferase subfamily 4-like N-terminal domain-containing protein</fullName>
    </recommendedName>
</protein>
<name>A0A494TC10_SPHPE</name>
<reference evidence="2 3" key="1">
    <citation type="submission" date="2018-09" db="EMBL/GenBank/DDBJ databases">
        <title>Sphingomonas peninsula sp. nov., isolated from fildes peninsula, Antarctic soil.</title>
        <authorList>
            <person name="Yingchao G."/>
        </authorList>
    </citation>
    <scope>NUCLEOTIDE SEQUENCE [LARGE SCALE GENOMIC DNA]</scope>
    <source>
        <strain evidence="2 3">YZ-8</strain>
    </source>
</reference>
<feature type="domain" description="Glycosyltransferase subfamily 4-like N-terminal" evidence="1">
    <location>
        <begin position="43"/>
        <end position="184"/>
    </location>
</feature>
<evidence type="ECO:0000259" key="1">
    <source>
        <dbReference type="Pfam" id="PF13579"/>
    </source>
</evidence>
<sequence length="399" mass="43718">MRVRSRRRVSVSDEIDGLSLNAGRNASIKIAYFVHDVNDAAVARRVTMLRAAGAAVTVAGFRRDDRLPKTVSGARVVDLGRTADARLLQRAMVVFRNLLRPKTMLEGMGRPDVIIARNLESLALAVRARREVPTARLVYECLDIHRSLLGSSVPHRIIQRIESALLKSIDLLIVSSPAFVREYFSKKPGFGAPILLVENKVLTLEAEPHAEQGALAGPPWTIGWFGNLRCRRTFDTLAALAAGSDGRVRILIAGRSSPAVFDDFAALVERSPNCTFVGSFTPEDLGTLYAQCHFAWAIDYFEEGLNSSWLLPNRLYEASGFGAVPIALKSVETGRWLARYDAGWLIDDTVGVEGMAAMFENLDLAGYAKLYQAVAAIPREALIADRSDCDKLLHAVAGR</sequence>
<evidence type="ECO:0000313" key="3">
    <source>
        <dbReference type="Proteomes" id="UP000276254"/>
    </source>
</evidence>
<dbReference type="SUPFAM" id="SSF53756">
    <property type="entry name" value="UDP-Glycosyltransferase/glycogen phosphorylase"/>
    <property type="match status" value="1"/>
</dbReference>
<dbReference type="Gene3D" id="3.40.50.11010">
    <property type="match status" value="1"/>
</dbReference>
<keyword evidence="3" id="KW-1185">Reference proteome</keyword>
<dbReference type="EMBL" id="CP032829">
    <property type="protein sequence ID" value="AYJ86957.1"/>
    <property type="molecule type" value="Genomic_DNA"/>
</dbReference>